<dbReference type="EMBL" id="KI669459">
    <property type="protein sequence ID" value="OCF61401.1"/>
    <property type="molecule type" value="Genomic_DNA"/>
</dbReference>
<keyword evidence="3" id="KW-1185">Reference proteome</keyword>
<organism evidence="2 3">
    <name type="scientific">Kwoniella mangroviensis CBS 10435</name>
    <dbReference type="NCBI Taxonomy" id="1331196"/>
    <lineage>
        <taxon>Eukaryota</taxon>
        <taxon>Fungi</taxon>
        <taxon>Dikarya</taxon>
        <taxon>Basidiomycota</taxon>
        <taxon>Agaricomycotina</taxon>
        <taxon>Tremellomycetes</taxon>
        <taxon>Tremellales</taxon>
        <taxon>Cryptococcaceae</taxon>
        <taxon>Kwoniella</taxon>
    </lineage>
</organism>
<evidence type="ECO:0000313" key="2">
    <source>
        <dbReference type="EMBL" id="OCF61401.1"/>
    </source>
</evidence>
<sequence>MVYHDDDTESYNGFDPYEDDKGEDRAYHSDNDPRYSRRAAKGARSRSGPSFGPPPRASTFPSTNVPHGQSGRGRPNYSSTGSQSGGNLFERHLKETEWAKIANSHIGLPPPFEHQSVLSARSKFKVEQDGSHHAAISVHRGANSTMQIDLASETFTALVHGRARDFNVPDTRLLYKVNTMASYNPEEPSTKKDEEQWLANLTLFQALHEMYPELPQPIKVAMSKDALQQARDWRRAYGAKVSRSRASRSVYSNGPYGQSSAYVSADFGGTRHMYPPTYDYHGSPQYGPAPSSGCLACDEMSAYHRERSMRKYGSISVSTRYNPSCAACLAESLDHLGL</sequence>
<gene>
    <name evidence="2" type="ORF">L486_01049</name>
</gene>
<reference evidence="3" key="2">
    <citation type="submission" date="2013-12" db="EMBL/GenBank/DDBJ databases">
        <title>Evolution of pathogenesis and genome organization in the Tremellales.</title>
        <authorList>
            <person name="Cuomo C."/>
            <person name="Litvintseva A."/>
            <person name="Heitman J."/>
            <person name="Chen Y."/>
            <person name="Sun S."/>
            <person name="Springer D."/>
            <person name="Dromer F."/>
            <person name="Young S."/>
            <person name="Zeng Q."/>
            <person name="Chapman S."/>
            <person name="Gujja S."/>
            <person name="Saif S."/>
            <person name="Birren B."/>
        </authorList>
    </citation>
    <scope>NUCLEOTIDE SEQUENCE [LARGE SCALE GENOMIC DNA]</scope>
    <source>
        <strain evidence="3">CBS 10435</strain>
    </source>
</reference>
<evidence type="ECO:0000256" key="1">
    <source>
        <dbReference type="SAM" id="MobiDB-lite"/>
    </source>
</evidence>
<dbReference type="Proteomes" id="UP000092583">
    <property type="component" value="Unassembled WGS sequence"/>
</dbReference>
<accession>A0A1B9J0T7</accession>
<reference evidence="2 3" key="1">
    <citation type="submission" date="2013-07" db="EMBL/GenBank/DDBJ databases">
        <title>The Genome Sequence of Kwoniella mangroviensis CBS10435.</title>
        <authorList>
            <consortium name="The Broad Institute Genome Sequencing Platform"/>
            <person name="Cuomo C."/>
            <person name="Litvintseva A."/>
            <person name="Chen Y."/>
            <person name="Heitman J."/>
            <person name="Sun S."/>
            <person name="Springer D."/>
            <person name="Dromer F."/>
            <person name="Young S.K."/>
            <person name="Zeng Q."/>
            <person name="Gargeya S."/>
            <person name="Fitzgerald M."/>
            <person name="Abouelleil A."/>
            <person name="Alvarado L."/>
            <person name="Berlin A.M."/>
            <person name="Chapman S.B."/>
            <person name="Dewar J."/>
            <person name="Goldberg J."/>
            <person name="Griggs A."/>
            <person name="Gujja S."/>
            <person name="Hansen M."/>
            <person name="Howarth C."/>
            <person name="Imamovic A."/>
            <person name="Larimer J."/>
            <person name="McCowan C."/>
            <person name="Murphy C."/>
            <person name="Pearson M."/>
            <person name="Priest M."/>
            <person name="Roberts A."/>
            <person name="Saif S."/>
            <person name="Shea T."/>
            <person name="Sykes S."/>
            <person name="Wortman J."/>
            <person name="Nusbaum C."/>
            <person name="Birren B."/>
        </authorList>
    </citation>
    <scope>NUCLEOTIDE SEQUENCE [LARGE SCALE GENOMIC DNA]</scope>
    <source>
        <strain evidence="2 3">CBS 10435</strain>
    </source>
</reference>
<feature type="region of interest" description="Disordered" evidence="1">
    <location>
        <begin position="1"/>
        <end position="87"/>
    </location>
</feature>
<feature type="compositionally biased region" description="Polar residues" evidence="1">
    <location>
        <begin position="76"/>
        <end position="86"/>
    </location>
</feature>
<feature type="compositionally biased region" description="Basic and acidic residues" evidence="1">
    <location>
        <begin position="22"/>
        <end position="35"/>
    </location>
</feature>
<name>A0A1B9J0T7_9TREE</name>
<protein>
    <submittedName>
        <fullName evidence="2">Uncharacterized protein</fullName>
    </submittedName>
</protein>
<evidence type="ECO:0000313" key="3">
    <source>
        <dbReference type="Proteomes" id="UP000092583"/>
    </source>
</evidence>
<dbReference type="AlphaFoldDB" id="A0A1B9J0T7"/>
<proteinExistence type="predicted"/>